<evidence type="ECO:0000313" key="7">
    <source>
        <dbReference type="Proteomes" id="UP000198857"/>
    </source>
</evidence>
<dbReference type="InterPro" id="IPR036390">
    <property type="entry name" value="WH_DNA-bd_sf"/>
</dbReference>
<sequence>MTPAIDRGLTGRQPKAVQSALAILETVARVGAGVTAKEVADELGLPPATTYRLLNLLVGEEYLVRLPDLHGFAIGRKAARLTGANGAAPVCTAAREVVADLRGQVRCGVHLVRCTPSTLHCADVDPDHPLQAPELVERHLHASAPGKLLLAEQDDWQEVLSPTRLQRLTERTVVRPADLDRELRETRRRGWAVQGGQVHGDLSCAAVPVRSPAGVLVGALVFTVRGADPAAPAAHARLAEGFALRLGPLLG</sequence>
<dbReference type="PANTHER" id="PTHR30136">
    <property type="entry name" value="HELIX-TURN-HELIX TRANSCRIPTIONAL REGULATOR, ICLR FAMILY"/>
    <property type="match status" value="1"/>
</dbReference>
<dbReference type="RefSeq" id="WP_091112204.1">
    <property type="nucleotide sequence ID" value="NZ_FOWQ01000006.1"/>
</dbReference>
<dbReference type="PANTHER" id="PTHR30136:SF24">
    <property type="entry name" value="HTH-TYPE TRANSCRIPTIONAL REPRESSOR ALLR"/>
    <property type="match status" value="1"/>
</dbReference>
<dbReference type="InterPro" id="IPR014757">
    <property type="entry name" value="Tscrpt_reg_IclR_C"/>
</dbReference>
<dbReference type="OrthoDB" id="5242615at2"/>
<dbReference type="GO" id="GO:0045892">
    <property type="term" value="P:negative regulation of DNA-templated transcription"/>
    <property type="evidence" value="ECO:0007669"/>
    <property type="project" value="TreeGrafter"/>
</dbReference>
<keyword evidence="7" id="KW-1185">Reference proteome</keyword>
<organism evidence="6 7">
    <name type="scientific">Geodermatophilus dictyosporus</name>
    <dbReference type="NCBI Taxonomy" id="1523247"/>
    <lineage>
        <taxon>Bacteria</taxon>
        <taxon>Bacillati</taxon>
        <taxon>Actinomycetota</taxon>
        <taxon>Actinomycetes</taxon>
        <taxon>Geodermatophilales</taxon>
        <taxon>Geodermatophilaceae</taxon>
        <taxon>Geodermatophilus</taxon>
    </lineage>
</organism>
<dbReference type="Proteomes" id="UP000198857">
    <property type="component" value="Unassembled WGS sequence"/>
</dbReference>
<dbReference type="InterPro" id="IPR005471">
    <property type="entry name" value="Tscrpt_reg_IclR_N"/>
</dbReference>
<evidence type="ECO:0000256" key="3">
    <source>
        <dbReference type="ARBA" id="ARBA00023163"/>
    </source>
</evidence>
<dbReference type="SUPFAM" id="SSF46785">
    <property type="entry name" value="Winged helix' DNA-binding domain"/>
    <property type="match status" value="1"/>
</dbReference>
<gene>
    <name evidence="6" type="ORF">SAMN05660464_3620</name>
</gene>
<keyword evidence="3" id="KW-0804">Transcription</keyword>
<dbReference type="GO" id="GO:0003700">
    <property type="term" value="F:DNA-binding transcription factor activity"/>
    <property type="evidence" value="ECO:0007669"/>
    <property type="project" value="TreeGrafter"/>
</dbReference>
<evidence type="ECO:0000313" key="6">
    <source>
        <dbReference type="EMBL" id="SFP59743.1"/>
    </source>
</evidence>
<dbReference type="AlphaFoldDB" id="A0A1I5RMM5"/>
<dbReference type="InterPro" id="IPR036388">
    <property type="entry name" value="WH-like_DNA-bd_sf"/>
</dbReference>
<dbReference type="STRING" id="1523247.SAMN05660464_3620"/>
<reference evidence="7" key="1">
    <citation type="submission" date="2016-10" db="EMBL/GenBank/DDBJ databases">
        <authorList>
            <person name="Varghese N."/>
            <person name="Submissions S."/>
        </authorList>
    </citation>
    <scope>NUCLEOTIDE SEQUENCE [LARGE SCALE GENOMIC DNA]</scope>
    <source>
        <strain evidence="7">DSM 44208</strain>
    </source>
</reference>
<dbReference type="EMBL" id="FOWQ01000006">
    <property type="protein sequence ID" value="SFP59743.1"/>
    <property type="molecule type" value="Genomic_DNA"/>
</dbReference>
<dbReference type="InterPro" id="IPR029016">
    <property type="entry name" value="GAF-like_dom_sf"/>
</dbReference>
<evidence type="ECO:0000259" key="5">
    <source>
        <dbReference type="PROSITE" id="PS51078"/>
    </source>
</evidence>
<feature type="domain" description="HTH iclR-type" evidence="4">
    <location>
        <begin position="14"/>
        <end position="76"/>
    </location>
</feature>
<accession>A0A1I5RMM5</accession>
<dbReference type="Gene3D" id="3.30.450.40">
    <property type="match status" value="1"/>
</dbReference>
<evidence type="ECO:0000256" key="2">
    <source>
        <dbReference type="ARBA" id="ARBA00023125"/>
    </source>
</evidence>
<keyword evidence="1" id="KW-0805">Transcription regulation</keyword>
<dbReference type="Gene3D" id="1.10.10.10">
    <property type="entry name" value="Winged helix-like DNA-binding domain superfamily/Winged helix DNA-binding domain"/>
    <property type="match status" value="1"/>
</dbReference>
<dbReference type="GO" id="GO:0003677">
    <property type="term" value="F:DNA binding"/>
    <property type="evidence" value="ECO:0007669"/>
    <property type="project" value="UniProtKB-KW"/>
</dbReference>
<feature type="domain" description="IclR-ED" evidence="5">
    <location>
        <begin position="54"/>
        <end position="251"/>
    </location>
</feature>
<protein>
    <submittedName>
        <fullName evidence="6">Transcriptional regulator, IclR family</fullName>
    </submittedName>
</protein>
<dbReference type="Pfam" id="PF01614">
    <property type="entry name" value="IclR_C"/>
    <property type="match status" value="1"/>
</dbReference>
<evidence type="ECO:0000259" key="4">
    <source>
        <dbReference type="PROSITE" id="PS51077"/>
    </source>
</evidence>
<dbReference type="PROSITE" id="PS51077">
    <property type="entry name" value="HTH_ICLR"/>
    <property type="match status" value="1"/>
</dbReference>
<proteinExistence type="predicted"/>
<dbReference type="InterPro" id="IPR050707">
    <property type="entry name" value="HTH_MetabolicPath_Reg"/>
</dbReference>
<dbReference type="Pfam" id="PF09339">
    <property type="entry name" value="HTH_IclR"/>
    <property type="match status" value="1"/>
</dbReference>
<dbReference type="SMART" id="SM00346">
    <property type="entry name" value="HTH_ICLR"/>
    <property type="match status" value="1"/>
</dbReference>
<evidence type="ECO:0000256" key="1">
    <source>
        <dbReference type="ARBA" id="ARBA00023015"/>
    </source>
</evidence>
<dbReference type="PROSITE" id="PS51078">
    <property type="entry name" value="ICLR_ED"/>
    <property type="match status" value="1"/>
</dbReference>
<name>A0A1I5RMM5_9ACTN</name>
<dbReference type="SUPFAM" id="SSF55781">
    <property type="entry name" value="GAF domain-like"/>
    <property type="match status" value="1"/>
</dbReference>
<keyword evidence="2" id="KW-0238">DNA-binding</keyword>